<feature type="signal peptide" evidence="1">
    <location>
        <begin position="1"/>
        <end position="17"/>
    </location>
</feature>
<sequence>MKLILMSLLMFWSSVHAYEAQVRKGELSPTLESMLVKANVETGMNFSPSHFLLIEERNLATSRYQFYVQMNSEVPVARTAVRIWSDLKTNELILAEMHLDEATLSNGAQLKAKFNKARFSPSALKSPKLNRHIKKLVAEKVSNNHIDNKIISLKFKDQWVNGDLRREVEVRGLRGLHFVAVSLLKNEIVEYGYREFAQSEMVSLKAHVYPIYEEVEATGERLNYEERELKYISSEIPDGGDEPLSGLGETNFTSDLHSPLLAETSYGQMKGLWSENSVRKKVEDLVSLMPKKENSFNNGVLLQGKYATVNLHPAVKETFKDLGGVSLRPTVYHMMTWMDGEESFESKALSGLSGKLITSQEELLSRTPVRLYNHDVRTYIESGVDEVQVYYGVTVLMDSLVGMGFNDAELSEKPFHAFLYDPDISMKDNAYYYDNTINFTTYSPGSPNYARDNPTIWHELGHAIMERLMGTHLGFADSKGGYGGLSEGMADFIAQIVVEEQTKGASFTGKETFRIINETGFALTNEFHDEGEAYGGVMNDMLMTVIRSEGEAGLRSFANLTIEAMRLTRNHPKLSAASWFEHMLIADELQGGKYKDVIVNALRVRNFSFEREFRPATMKITFHDVELTSDSQGSRERPVMACGTQGEVAFNLKMELTSGDSEFIKFPALVKVEYKKGALQGAINWVGEESNPQSYTVHSEDDILDIPIKANPVCDYINSPDGSCKDYAYIQVFNSGLHKPIAKKRFYLRLNHKACAQ</sequence>
<dbReference type="AlphaFoldDB" id="A0AAX4HSU1"/>
<gene>
    <name evidence="2" type="ORF">SOO65_05985</name>
</gene>
<name>A0AAX4HSU1_9BACT</name>
<dbReference type="Proteomes" id="UP001324634">
    <property type="component" value="Chromosome"/>
</dbReference>
<keyword evidence="3" id="KW-1185">Reference proteome</keyword>
<keyword evidence="1" id="KW-0732">Signal</keyword>
<dbReference type="KEGG" id="psti:SOO65_05985"/>
<dbReference type="SUPFAM" id="SSF55486">
    <property type="entry name" value="Metalloproteases ('zincins'), catalytic domain"/>
    <property type="match status" value="1"/>
</dbReference>
<protein>
    <submittedName>
        <fullName evidence="2">Uncharacterized protein</fullName>
    </submittedName>
</protein>
<proteinExistence type="predicted"/>
<reference evidence="2 3" key="1">
    <citation type="submission" date="2023-11" db="EMBL/GenBank/DDBJ databases">
        <title>Peredibacter starrii A3.12.</title>
        <authorList>
            <person name="Mitchell R.J."/>
        </authorList>
    </citation>
    <scope>NUCLEOTIDE SEQUENCE [LARGE SCALE GENOMIC DNA]</scope>
    <source>
        <strain evidence="2 3">A3.12</strain>
    </source>
</reference>
<evidence type="ECO:0000256" key="1">
    <source>
        <dbReference type="SAM" id="SignalP"/>
    </source>
</evidence>
<dbReference type="RefSeq" id="WP_321398358.1">
    <property type="nucleotide sequence ID" value="NZ_CP139487.1"/>
</dbReference>
<dbReference type="EMBL" id="CP139487">
    <property type="protein sequence ID" value="WPU66292.1"/>
    <property type="molecule type" value="Genomic_DNA"/>
</dbReference>
<evidence type="ECO:0000313" key="2">
    <source>
        <dbReference type="EMBL" id="WPU66292.1"/>
    </source>
</evidence>
<organism evidence="2 3">
    <name type="scientific">Peredibacter starrii</name>
    <dbReference type="NCBI Taxonomy" id="28202"/>
    <lineage>
        <taxon>Bacteria</taxon>
        <taxon>Pseudomonadati</taxon>
        <taxon>Bdellovibrionota</taxon>
        <taxon>Bacteriovoracia</taxon>
        <taxon>Bacteriovoracales</taxon>
        <taxon>Bacteriovoracaceae</taxon>
        <taxon>Peredibacter</taxon>
    </lineage>
</organism>
<feature type="chain" id="PRO_5043399530" evidence="1">
    <location>
        <begin position="18"/>
        <end position="757"/>
    </location>
</feature>
<evidence type="ECO:0000313" key="3">
    <source>
        <dbReference type="Proteomes" id="UP001324634"/>
    </source>
</evidence>
<accession>A0AAX4HSU1</accession>